<proteinExistence type="predicted"/>
<name>F2TBI7_AJEDA</name>
<accession>F2TBI7</accession>
<sequence>MAGNMNSTTRSLRSNTIIPSEELSVQQLLNNIRRVILESKDQGLTFSDIPSAAGLQLATSFSKIQTSKGLFLGKFDKMMLSQNPSGRANASIQGSEIIEDCSAEIFIYPLNPYARLKRYMGIKI</sequence>
<dbReference type="EMBL" id="GG749421">
    <property type="protein sequence ID" value="EGE80574.1"/>
    <property type="molecule type" value="Genomic_DNA"/>
</dbReference>
<evidence type="ECO:0000313" key="1">
    <source>
        <dbReference type="EMBL" id="EGE80574.1"/>
    </source>
</evidence>
<gene>
    <name evidence="1" type="ORF">BDDG_03515</name>
</gene>
<dbReference type="OrthoDB" id="76567at2759"/>
<dbReference type="HOGENOM" id="CLU_2003317_0_0_1"/>
<reference evidence="1" key="1">
    <citation type="submission" date="2010-03" db="EMBL/GenBank/DDBJ databases">
        <title>Annotation of Blastomyces dermatitidis strain ATCC 18188.</title>
        <authorList>
            <consortium name="The Broad Institute Genome Sequencing Platform"/>
            <consortium name="Broad Institute Genome Sequencing Center for Infectious Disease."/>
            <person name="Cuomo C."/>
            <person name="Klein B."/>
            <person name="Sullivan T."/>
            <person name="Heitman J."/>
            <person name="Young S."/>
            <person name="Zeng Q."/>
            <person name="Gargeya S."/>
            <person name="Alvarado L."/>
            <person name="Berlin A.M."/>
            <person name="Chapman S.B."/>
            <person name="Chen Z."/>
            <person name="Freedman E."/>
            <person name="Gellesch M."/>
            <person name="Goldberg J."/>
            <person name="Griggs A."/>
            <person name="Gujja S."/>
            <person name="Heilman E."/>
            <person name="Heiman D."/>
            <person name="Howarth C."/>
            <person name="Mehta T."/>
            <person name="Neiman D."/>
            <person name="Pearson M."/>
            <person name="Roberts A."/>
            <person name="Saif S."/>
            <person name="Shea T."/>
            <person name="Shenoy N."/>
            <person name="Sisk P."/>
            <person name="Stolte C."/>
            <person name="Sykes S."/>
            <person name="White J."/>
            <person name="Yandava C."/>
            <person name="Haas B."/>
            <person name="Nusbaum C."/>
            <person name="Birren B."/>
        </authorList>
    </citation>
    <scope>NUCLEOTIDE SEQUENCE</scope>
    <source>
        <strain evidence="1">ATCC 18188</strain>
    </source>
</reference>
<protein>
    <submittedName>
        <fullName evidence="1">Uncharacterized protein</fullName>
    </submittedName>
</protein>
<dbReference type="Proteomes" id="UP000007802">
    <property type="component" value="Unassembled WGS sequence"/>
</dbReference>
<dbReference type="AlphaFoldDB" id="F2TBI7"/>
<organism evidence="1">
    <name type="scientific">Ajellomyces dermatitidis (strain ATCC 18188 / CBS 674.68)</name>
    <name type="common">Blastomyces dermatitidis</name>
    <dbReference type="NCBI Taxonomy" id="653446"/>
    <lineage>
        <taxon>Eukaryota</taxon>
        <taxon>Fungi</taxon>
        <taxon>Dikarya</taxon>
        <taxon>Ascomycota</taxon>
        <taxon>Pezizomycotina</taxon>
        <taxon>Eurotiomycetes</taxon>
        <taxon>Eurotiomycetidae</taxon>
        <taxon>Onygenales</taxon>
        <taxon>Ajellomycetaceae</taxon>
        <taxon>Blastomyces</taxon>
    </lineage>
</organism>